<gene>
    <name evidence="11" type="ORF">ACFQGU_15920</name>
</gene>
<dbReference type="Proteomes" id="UP001596138">
    <property type="component" value="Unassembled WGS sequence"/>
</dbReference>
<evidence type="ECO:0000256" key="3">
    <source>
        <dbReference type="ARBA" id="ARBA00022448"/>
    </source>
</evidence>
<feature type="transmembrane region" description="Helical" evidence="10">
    <location>
        <begin position="393"/>
        <end position="411"/>
    </location>
</feature>
<evidence type="ECO:0000256" key="4">
    <source>
        <dbReference type="ARBA" id="ARBA00022475"/>
    </source>
</evidence>
<evidence type="ECO:0000256" key="9">
    <source>
        <dbReference type="RuleBase" id="RU362091"/>
    </source>
</evidence>
<feature type="transmembrane region" description="Helical" evidence="10">
    <location>
        <begin position="492"/>
        <end position="511"/>
    </location>
</feature>
<dbReference type="InterPro" id="IPR050277">
    <property type="entry name" value="Sodium:Solute_Symporter"/>
</dbReference>
<dbReference type="PANTHER" id="PTHR48086">
    <property type="entry name" value="SODIUM/PROLINE SYMPORTER-RELATED"/>
    <property type="match status" value="1"/>
</dbReference>
<dbReference type="CDD" id="cd11480">
    <property type="entry name" value="SLC5sbd_u4"/>
    <property type="match status" value="1"/>
</dbReference>
<feature type="transmembrane region" description="Helical" evidence="10">
    <location>
        <begin position="58"/>
        <end position="81"/>
    </location>
</feature>
<keyword evidence="12" id="KW-1185">Reference proteome</keyword>
<accession>A0ABW1T644</accession>
<feature type="transmembrane region" description="Helical" evidence="10">
    <location>
        <begin position="132"/>
        <end position="160"/>
    </location>
</feature>
<feature type="transmembrane region" description="Helical" evidence="10">
    <location>
        <begin position="16"/>
        <end position="37"/>
    </location>
</feature>
<dbReference type="InterPro" id="IPR038377">
    <property type="entry name" value="Na/Glc_symporter_sf"/>
</dbReference>
<feature type="transmembrane region" description="Helical" evidence="10">
    <location>
        <begin position="343"/>
        <end position="372"/>
    </location>
</feature>
<dbReference type="InterPro" id="IPR001734">
    <property type="entry name" value="Na/solute_symporter"/>
</dbReference>
<name>A0ABW1T644_9ACTN</name>
<evidence type="ECO:0000256" key="6">
    <source>
        <dbReference type="ARBA" id="ARBA00022847"/>
    </source>
</evidence>
<feature type="transmembrane region" description="Helical" evidence="10">
    <location>
        <begin position="250"/>
        <end position="272"/>
    </location>
</feature>
<keyword evidence="3" id="KW-0813">Transport</keyword>
<keyword evidence="7 10" id="KW-1133">Transmembrane helix</keyword>
<evidence type="ECO:0000256" key="10">
    <source>
        <dbReference type="SAM" id="Phobius"/>
    </source>
</evidence>
<evidence type="ECO:0000256" key="2">
    <source>
        <dbReference type="ARBA" id="ARBA00006434"/>
    </source>
</evidence>
<comment type="subcellular location">
    <subcellularLocation>
        <location evidence="1">Cell membrane</location>
        <topology evidence="1">Multi-pass membrane protein</topology>
    </subcellularLocation>
</comment>
<evidence type="ECO:0000256" key="1">
    <source>
        <dbReference type="ARBA" id="ARBA00004651"/>
    </source>
</evidence>
<keyword evidence="6" id="KW-0769">Symport</keyword>
<dbReference type="RefSeq" id="WP_386768596.1">
    <property type="nucleotide sequence ID" value="NZ_JBHSTI010000020.1"/>
</dbReference>
<dbReference type="PROSITE" id="PS50283">
    <property type="entry name" value="NA_SOLUT_SYMP_3"/>
    <property type="match status" value="1"/>
</dbReference>
<keyword evidence="8 10" id="KW-0472">Membrane</keyword>
<evidence type="ECO:0000313" key="11">
    <source>
        <dbReference type="EMBL" id="MFC6239362.1"/>
    </source>
</evidence>
<dbReference type="EMBL" id="JBHSTI010000020">
    <property type="protein sequence ID" value="MFC6239362.1"/>
    <property type="molecule type" value="Genomic_DNA"/>
</dbReference>
<keyword evidence="5 10" id="KW-0812">Transmembrane</keyword>
<evidence type="ECO:0000313" key="12">
    <source>
        <dbReference type="Proteomes" id="UP001596138"/>
    </source>
</evidence>
<comment type="caution">
    <text evidence="11">The sequence shown here is derived from an EMBL/GenBank/DDBJ whole genome shotgun (WGS) entry which is preliminary data.</text>
</comment>
<feature type="transmembrane region" description="Helical" evidence="10">
    <location>
        <begin position="166"/>
        <end position="185"/>
    </location>
</feature>
<feature type="transmembrane region" description="Helical" evidence="10">
    <location>
        <begin position="87"/>
        <end position="105"/>
    </location>
</feature>
<feature type="transmembrane region" description="Helical" evidence="10">
    <location>
        <begin position="449"/>
        <end position="472"/>
    </location>
</feature>
<keyword evidence="4" id="KW-1003">Cell membrane</keyword>
<feature type="transmembrane region" description="Helical" evidence="10">
    <location>
        <begin position="417"/>
        <end position="442"/>
    </location>
</feature>
<evidence type="ECO:0000256" key="8">
    <source>
        <dbReference type="ARBA" id="ARBA00023136"/>
    </source>
</evidence>
<comment type="similarity">
    <text evidence="2 9">Belongs to the sodium:solute symporter (SSF) (TC 2.A.21) family.</text>
</comment>
<dbReference type="PANTHER" id="PTHR48086:SF6">
    <property type="entry name" value="CATION_ACETATE SYMPORTER ACTP"/>
    <property type="match status" value="1"/>
</dbReference>
<dbReference type="Gene3D" id="1.20.1730.10">
    <property type="entry name" value="Sodium/glucose cotransporter"/>
    <property type="match status" value="1"/>
</dbReference>
<dbReference type="Pfam" id="PF00474">
    <property type="entry name" value="SSF"/>
    <property type="match status" value="1"/>
</dbReference>
<dbReference type="NCBIfam" id="TIGR00813">
    <property type="entry name" value="sss"/>
    <property type="match status" value="1"/>
</dbReference>
<evidence type="ECO:0000256" key="7">
    <source>
        <dbReference type="ARBA" id="ARBA00022989"/>
    </source>
</evidence>
<feature type="transmembrane region" description="Helical" evidence="10">
    <location>
        <begin position="197"/>
        <end position="215"/>
    </location>
</feature>
<organism evidence="11 12">
    <name type="scientific">Longivirga aurantiaca</name>
    <dbReference type="NCBI Taxonomy" id="1837743"/>
    <lineage>
        <taxon>Bacteria</taxon>
        <taxon>Bacillati</taxon>
        <taxon>Actinomycetota</taxon>
        <taxon>Actinomycetes</taxon>
        <taxon>Sporichthyales</taxon>
        <taxon>Sporichthyaceae</taxon>
        <taxon>Longivirga</taxon>
    </lineage>
</organism>
<feature type="transmembrane region" description="Helical" evidence="10">
    <location>
        <begin position="284"/>
        <end position="309"/>
    </location>
</feature>
<reference evidence="12" key="1">
    <citation type="journal article" date="2019" name="Int. J. Syst. Evol. Microbiol.">
        <title>The Global Catalogue of Microorganisms (GCM) 10K type strain sequencing project: providing services to taxonomists for standard genome sequencing and annotation.</title>
        <authorList>
            <consortium name="The Broad Institute Genomics Platform"/>
            <consortium name="The Broad Institute Genome Sequencing Center for Infectious Disease"/>
            <person name="Wu L."/>
            <person name="Ma J."/>
        </authorList>
    </citation>
    <scope>NUCLEOTIDE SEQUENCE [LARGE SCALE GENOMIC DNA]</scope>
    <source>
        <strain evidence="12">CGMCC 4.7317</strain>
    </source>
</reference>
<sequence>MTTTLAAAITSDSQRILAIVLFLVFVGITLGITVVMGRKTKNAEDFYAAGRSIGGIQNGIAISGDYMSAASFLGIAGLIALYGYDGFLYSVGFLVAYLVVLLFVAEPLRNSGKFTMADVLAYRLRQRPVRTAASISTLTISLFYLLAQMAGAGALVSLLLGITSDAGKSLTIAAVGALMIVYVIVGGMKATTWVQIIKALLLMGGTILISVLVLMKFNFNVSTMLTAAQDASGNPNFLAPGNKYKDPVDLLSLGLALVLGTAGLPHILTRFYTVPTARAARTSVNWAIGIIGAFYIMTTFLGFGAAALVGSEAITEADKGGNSAAPLLAQFLGGGAGSVGGTVLMSVICAVAFATILAVVAGLTLASSSSFAHDFYGNVIKKGKATGAEEVKVARLATIAIGVLAIILGILAQKQNIAFLVGLAFAVAASANLPTILFSLFWKRFTTRGAVWGIYGGLGMALILVVISPVGFGTPTSIFSTTTPALFPLNNPGLISIPFGFFCAWLGTMTGREESSEEKYPELEVRALTGAGAH</sequence>
<protein>
    <submittedName>
        <fullName evidence="11">Cation acetate symporter</fullName>
    </submittedName>
</protein>
<evidence type="ECO:0000256" key="5">
    <source>
        <dbReference type="ARBA" id="ARBA00022692"/>
    </source>
</evidence>
<proteinExistence type="inferred from homology"/>